<dbReference type="SUPFAM" id="SSF53448">
    <property type="entry name" value="Nucleotide-diphospho-sugar transferases"/>
    <property type="match status" value="1"/>
</dbReference>
<dbReference type="AlphaFoldDB" id="A0A1E5GHV6"/>
<reference evidence="6" key="1">
    <citation type="submission" date="2016-09" db="EMBL/GenBank/DDBJ databases">
        <authorList>
            <person name="Gulvik C.A."/>
        </authorList>
    </citation>
    <scope>NUCLEOTIDE SEQUENCE [LARGE SCALE GENOMIC DNA]</scope>
    <source>
        <strain evidence="6">DSM 23328</strain>
    </source>
</reference>
<dbReference type="PANTHER" id="PTHR43630:SF1">
    <property type="entry name" value="POLY-BETA-1,6-N-ACETYL-D-GLUCOSAMINE SYNTHASE"/>
    <property type="match status" value="1"/>
</dbReference>
<evidence type="ECO:0000256" key="1">
    <source>
        <dbReference type="ARBA" id="ARBA00006739"/>
    </source>
</evidence>
<evidence type="ECO:0000256" key="2">
    <source>
        <dbReference type="ARBA" id="ARBA00022676"/>
    </source>
</evidence>
<keyword evidence="4" id="KW-0472">Membrane</keyword>
<keyword evidence="4" id="KW-0812">Transmembrane</keyword>
<accession>A0A1E5GHV6</accession>
<evidence type="ECO:0008006" key="7">
    <source>
        <dbReference type="Google" id="ProtNLM"/>
    </source>
</evidence>
<protein>
    <recommendedName>
        <fullName evidence="7">Glycosyl transferase family 2</fullName>
    </recommendedName>
</protein>
<feature type="transmembrane region" description="Helical" evidence="4">
    <location>
        <begin position="302"/>
        <end position="325"/>
    </location>
</feature>
<name>A0A1E5GHV6_9ENTE</name>
<evidence type="ECO:0000256" key="4">
    <source>
        <dbReference type="SAM" id="Phobius"/>
    </source>
</evidence>
<dbReference type="OrthoDB" id="9810303at2"/>
<keyword evidence="4" id="KW-1133">Transmembrane helix</keyword>
<evidence type="ECO:0000313" key="5">
    <source>
        <dbReference type="EMBL" id="OEG11810.1"/>
    </source>
</evidence>
<dbReference type="EMBL" id="MIJZ01000012">
    <property type="protein sequence ID" value="OEG11810.1"/>
    <property type="molecule type" value="Genomic_DNA"/>
</dbReference>
<dbReference type="InterPro" id="IPR029044">
    <property type="entry name" value="Nucleotide-diphossugar_trans"/>
</dbReference>
<organism evidence="5 6">
    <name type="scientific">Enterococcus ureasiticus</name>
    <dbReference type="NCBI Taxonomy" id="903984"/>
    <lineage>
        <taxon>Bacteria</taxon>
        <taxon>Bacillati</taxon>
        <taxon>Bacillota</taxon>
        <taxon>Bacilli</taxon>
        <taxon>Lactobacillales</taxon>
        <taxon>Enterococcaceae</taxon>
        <taxon>Enterococcus</taxon>
    </lineage>
</organism>
<dbReference type="PANTHER" id="PTHR43630">
    <property type="entry name" value="POLY-BETA-1,6-N-ACETYL-D-GLUCOSAMINE SYNTHASE"/>
    <property type="match status" value="1"/>
</dbReference>
<dbReference type="STRING" id="903984.BCR21_06150"/>
<sequence>MGVIYVISMISISVYYIYITMIKSAKELYIEALFIPNRKVHYAVVIPCFNEEKVIKETLLSLLRFSTENLTIYVVDDDSADDTLKVITGVSDSRIKLIEKKKPNAQKGKGHSLNVAYRKILQDYRQIDSNQVIVTVLDADGFLCEDAFNIADRIFSHSDIHGIQARVRIINNYKGGNWLTLLQDIEFYEVIGNIQKLRMKTKTVGLGGNGQFTRLSVLKKFEDIPWNDCLLEDYDLTIRLLLNNERIVYTDRLIIYQQGVTSYQRYIKQRSRWIQGSLQCHFYVFRLFKTNSLSKIGKLEMLYFLLQPYYNLINSVILIISIRMLGHSLLEEMTLKSVLTILLMAFITVYPGLTFSKRYIKETRDIETIENSPKIRCYLGGIFMYLYIFLTIPSILLAFARQLAGKKSWIKTKREENV</sequence>
<keyword evidence="3" id="KW-0808">Transferase</keyword>
<dbReference type="Proteomes" id="UP000094068">
    <property type="component" value="Unassembled WGS sequence"/>
</dbReference>
<comment type="similarity">
    <text evidence="1">Belongs to the glycosyltransferase 2 family.</text>
</comment>
<keyword evidence="6" id="KW-1185">Reference proteome</keyword>
<gene>
    <name evidence="5" type="ORF">BCR21_06150</name>
</gene>
<dbReference type="GO" id="GO:0016757">
    <property type="term" value="F:glycosyltransferase activity"/>
    <property type="evidence" value="ECO:0007669"/>
    <property type="project" value="UniProtKB-KW"/>
</dbReference>
<dbReference type="Pfam" id="PF13641">
    <property type="entry name" value="Glyco_tranf_2_3"/>
    <property type="match status" value="1"/>
</dbReference>
<evidence type="ECO:0000256" key="3">
    <source>
        <dbReference type="ARBA" id="ARBA00022679"/>
    </source>
</evidence>
<comment type="caution">
    <text evidence="5">The sequence shown here is derived from an EMBL/GenBank/DDBJ whole genome shotgun (WGS) entry which is preliminary data.</text>
</comment>
<feature type="transmembrane region" description="Helical" evidence="4">
    <location>
        <begin position="377"/>
        <end position="400"/>
    </location>
</feature>
<proteinExistence type="inferred from homology"/>
<feature type="transmembrane region" description="Helical" evidence="4">
    <location>
        <begin position="337"/>
        <end position="356"/>
    </location>
</feature>
<feature type="transmembrane region" description="Helical" evidence="4">
    <location>
        <begin position="6"/>
        <end position="22"/>
    </location>
</feature>
<evidence type="ECO:0000313" key="6">
    <source>
        <dbReference type="Proteomes" id="UP000094068"/>
    </source>
</evidence>
<keyword evidence="2" id="KW-0328">Glycosyltransferase</keyword>
<dbReference type="RefSeq" id="WP_069645664.1">
    <property type="nucleotide sequence ID" value="NZ_MIJZ01000012.1"/>
</dbReference>
<dbReference type="Gene3D" id="3.90.550.10">
    <property type="entry name" value="Spore Coat Polysaccharide Biosynthesis Protein SpsA, Chain A"/>
    <property type="match status" value="1"/>
</dbReference>